<dbReference type="Proteomes" id="UP001055811">
    <property type="component" value="Linkage Group LG03"/>
</dbReference>
<proteinExistence type="predicted"/>
<protein>
    <submittedName>
        <fullName evidence="1">Uncharacterized protein</fullName>
    </submittedName>
</protein>
<accession>A0ACB9F4J7</accession>
<comment type="caution">
    <text evidence="1">The sequence shown here is derived from an EMBL/GenBank/DDBJ whole genome shotgun (WGS) entry which is preliminary data.</text>
</comment>
<reference evidence="2" key="1">
    <citation type="journal article" date="2022" name="Mol. Ecol. Resour.">
        <title>The genomes of chicory, endive, great burdock and yacon provide insights into Asteraceae palaeo-polyploidization history and plant inulin production.</title>
        <authorList>
            <person name="Fan W."/>
            <person name="Wang S."/>
            <person name="Wang H."/>
            <person name="Wang A."/>
            <person name="Jiang F."/>
            <person name="Liu H."/>
            <person name="Zhao H."/>
            <person name="Xu D."/>
            <person name="Zhang Y."/>
        </authorList>
    </citation>
    <scope>NUCLEOTIDE SEQUENCE [LARGE SCALE GENOMIC DNA]</scope>
    <source>
        <strain evidence="2">cv. Punajuju</strain>
    </source>
</reference>
<organism evidence="1 2">
    <name type="scientific">Cichorium intybus</name>
    <name type="common">Chicory</name>
    <dbReference type="NCBI Taxonomy" id="13427"/>
    <lineage>
        <taxon>Eukaryota</taxon>
        <taxon>Viridiplantae</taxon>
        <taxon>Streptophyta</taxon>
        <taxon>Embryophyta</taxon>
        <taxon>Tracheophyta</taxon>
        <taxon>Spermatophyta</taxon>
        <taxon>Magnoliopsida</taxon>
        <taxon>eudicotyledons</taxon>
        <taxon>Gunneridae</taxon>
        <taxon>Pentapetalae</taxon>
        <taxon>asterids</taxon>
        <taxon>campanulids</taxon>
        <taxon>Asterales</taxon>
        <taxon>Asteraceae</taxon>
        <taxon>Cichorioideae</taxon>
        <taxon>Cichorieae</taxon>
        <taxon>Cichoriinae</taxon>
        <taxon>Cichorium</taxon>
    </lineage>
</organism>
<gene>
    <name evidence="1" type="ORF">L2E82_15650</name>
</gene>
<dbReference type="EMBL" id="CM042011">
    <property type="protein sequence ID" value="KAI3765611.1"/>
    <property type="molecule type" value="Genomic_DNA"/>
</dbReference>
<reference evidence="1 2" key="2">
    <citation type="journal article" date="2022" name="Mol. Ecol. Resour.">
        <title>The genomes of chicory, endive, great burdock and yacon provide insights into Asteraceae paleo-polyploidization history and plant inulin production.</title>
        <authorList>
            <person name="Fan W."/>
            <person name="Wang S."/>
            <person name="Wang H."/>
            <person name="Wang A."/>
            <person name="Jiang F."/>
            <person name="Liu H."/>
            <person name="Zhao H."/>
            <person name="Xu D."/>
            <person name="Zhang Y."/>
        </authorList>
    </citation>
    <scope>NUCLEOTIDE SEQUENCE [LARGE SCALE GENOMIC DNA]</scope>
    <source>
        <strain evidence="2">cv. Punajuju</strain>
        <tissue evidence="1">Leaves</tissue>
    </source>
</reference>
<sequence length="135" mass="14177">MAKIIHSVFVIFLVFNIMITISMAGRDIPDKNLKKPEEDVKHPETFYFDRGYLIPGLGRGIKPKSKKGFNPFTYNPITGRNDGIPGLTVPSGGGSLGGLGGGSYLPGGDDTLVPNPGVEVPNPVSGGSIPSPDSP</sequence>
<keyword evidence="2" id="KW-1185">Reference proteome</keyword>
<evidence type="ECO:0000313" key="2">
    <source>
        <dbReference type="Proteomes" id="UP001055811"/>
    </source>
</evidence>
<evidence type="ECO:0000313" key="1">
    <source>
        <dbReference type="EMBL" id="KAI3765611.1"/>
    </source>
</evidence>
<name>A0ACB9F4J7_CICIN</name>